<comment type="caution">
    <text evidence="1">The sequence shown here is derived from an EMBL/GenBank/DDBJ whole genome shotgun (WGS) entry which is preliminary data.</text>
</comment>
<dbReference type="Proteomes" id="UP000824120">
    <property type="component" value="Chromosome 3"/>
</dbReference>
<dbReference type="EMBL" id="JACXVP010000003">
    <property type="protein sequence ID" value="KAG5614988.1"/>
    <property type="molecule type" value="Genomic_DNA"/>
</dbReference>
<proteinExistence type="predicted"/>
<protein>
    <submittedName>
        <fullName evidence="1">Uncharacterized protein</fullName>
    </submittedName>
</protein>
<name>A0A9J5ZSJ3_SOLCO</name>
<dbReference type="AlphaFoldDB" id="A0A9J5ZSJ3"/>
<evidence type="ECO:0000313" key="1">
    <source>
        <dbReference type="EMBL" id="KAG5614988.1"/>
    </source>
</evidence>
<sequence>MKVTEPKGPYHYTQPHYKLEKTFLILSELKQLLIGKYGLTYGVLSPKGEGQVWDEKKKSAHRRVVPRSSTLSSNASKCENAEGKRRKVMNQIKGQIAKCVVLVLRVFGDIVLELEGFKTKTTKSIVGGYWVVVGSAREIVHPRLSPTLSAGESEWAKAEAVLKCGNSVFERNRVDSG</sequence>
<evidence type="ECO:0000313" key="2">
    <source>
        <dbReference type="Proteomes" id="UP000824120"/>
    </source>
</evidence>
<accession>A0A9J5ZSJ3</accession>
<keyword evidence="2" id="KW-1185">Reference proteome</keyword>
<reference evidence="1 2" key="1">
    <citation type="submission" date="2020-09" db="EMBL/GenBank/DDBJ databases">
        <title>De no assembly of potato wild relative species, Solanum commersonii.</title>
        <authorList>
            <person name="Cho K."/>
        </authorList>
    </citation>
    <scope>NUCLEOTIDE SEQUENCE [LARGE SCALE GENOMIC DNA]</scope>
    <source>
        <strain evidence="1">LZ3.2</strain>
        <tissue evidence="1">Leaf</tissue>
    </source>
</reference>
<gene>
    <name evidence="1" type="ORF">H5410_014812</name>
</gene>
<organism evidence="1 2">
    <name type="scientific">Solanum commersonii</name>
    <name type="common">Commerson's wild potato</name>
    <name type="synonym">Commerson's nightshade</name>
    <dbReference type="NCBI Taxonomy" id="4109"/>
    <lineage>
        <taxon>Eukaryota</taxon>
        <taxon>Viridiplantae</taxon>
        <taxon>Streptophyta</taxon>
        <taxon>Embryophyta</taxon>
        <taxon>Tracheophyta</taxon>
        <taxon>Spermatophyta</taxon>
        <taxon>Magnoliopsida</taxon>
        <taxon>eudicotyledons</taxon>
        <taxon>Gunneridae</taxon>
        <taxon>Pentapetalae</taxon>
        <taxon>asterids</taxon>
        <taxon>lamiids</taxon>
        <taxon>Solanales</taxon>
        <taxon>Solanaceae</taxon>
        <taxon>Solanoideae</taxon>
        <taxon>Solaneae</taxon>
        <taxon>Solanum</taxon>
    </lineage>
</organism>